<protein>
    <submittedName>
        <fullName evidence="1">Uncharacterized protein</fullName>
    </submittedName>
</protein>
<evidence type="ECO:0000313" key="1">
    <source>
        <dbReference type="EMBL" id="EMJ79533.1"/>
    </source>
</evidence>
<comment type="caution">
    <text evidence="1">The sequence shown here is derived from an EMBL/GenBank/DDBJ whole genome shotgun (WGS) entry which is preliminary data.</text>
</comment>
<gene>
    <name evidence="1" type="ORF">LEP1GSC016_2235</name>
</gene>
<dbReference type="EMBL" id="ANMU01000128">
    <property type="protein sequence ID" value="EMJ79533.1"/>
    <property type="molecule type" value="Genomic_DNA"/>
</dbReference>
<dbReference type="Proteomes" id="UP000011873">
    <property type="component" value="Unassembled WGS sequence"/>
</dbReference>
<reference evidence="1 2" key="1">
    <citation type="submission" date="2013-01" db="EMBL/GenBank/DDBJ databases">
        <authorList>
            <person name="Harkins D.M."/>
            <person name="Durkin A.S."/>
            <person name="Brinkac L.M."/>
            <person name="Haft D.H."/>
            <person name="Selengut J.D."/>
            <person name="Sanka R."/>
            <person name="DePew J."/>
            <person name="Purushe J."/>
            <person name="Galloway R.L."/>
            <person name="Vinetz J.M."/>
            <person name="Sutton G.G."/>
            <person name="Nierman W.C."/>
            <person name="Fouts D.E."/>
        </authorList>
    </citation>
    <scope>NUCLEOTIDE SEQUENCE [LARGE SCALE GENOMIC DNA]</scope>
    <source>
        <strain evidence="1 2">Sponselee CDC</strain>
    </source>
</reference>
<name>M6BT46_LEPBO</name>
<organism evidence="1 2">
    <name type="scientific">Leptospira borgpetersenii serovar Hardjo-bovis str. Sponselee</name>
    <dbReference type="NCBI Taxonomy" id="1303729"/>
    <lineage>
        <taxon>Bacteria</taxon>
        <taxon>Pseudomonadati</taxon>
        <taxon>Spirochaetota</taxon>
        <taxon>Spirochaetia</taxon>
        <taxon>Leptospirales</taxon>
        <taxon>Leptospiraceae</taxon>
        <taxon>Leptospira</taxon>
    </lineage>
</organism>
<evidence type="ECO:0000313" key="2">
    <source>
        <dbReference type="Proteomes" id="UP000011873"/>
    </source>
</evidence>
<proteinExistence type="predicted"/>
<sequence>MRDHFFKIFDNRKIYFIEALLYQKWISTLLNDFSKENGMFLRCLQWILRV</sequence>
<dbReference type="AlphaFoldDB" id="M6BT46"/>
<accession>M6BT46</accession>